<dbReference type="GO" id="GO:0005524">
    <property type="term" value="F:ATP binding"/>
    <property type="evidence" value="ECO:0007669"/>
    <property type="project" value="UniProtKB-KW"/>
</dbReference>
<organism evidence="9 10">
    <name type="scientific">Adhaeribacter pallidiroseus</name>
    <dbReference type="NCBI Taxonomy" id="2072847"/>
    <lineage>
        <taxon>Bacteria</taxon>
        <taxon>Pseudomonadati</taxon>
        <taxon>Bacteroidota</taxon>
        <taxon>Cytophagia</taxon>
        <taxon>Cytophagales</taxon>
        <taxon>Hymenobacteraceae</taxon>
        <taxon>Adhaeribacter</taxon>
    </lineage>
</organism>
<dbReference type="InterPro" id="IPR050250">
    <property type="entry name" value="Macrolide_Exporter_MacB"/>
</dbReference>
<keyword evidence="4 6" id="KW-1133">Transmembrane helix</keyword>
<feature type="domain" description="MacB-like periplasmic core" evidence="8">
    <location>
        <begin position="20"/>
        <end position="253"/>
    </location>
</feature>
<accession>A0A369QQ53</accession>
<evidence type="ECO:0000256" key="2">
    <source>
        <dbReference type="ARBA" id="ARBA00022475"/>
    </source>
</evidence>
<comment type="caution">
    <text evidence="9">The sequence shown here is derived from an EMBL/GenBank/DDBJ whole genome shotgun (WGS) entry which is preliminary data.</text>
</comment>
<dbReference type="InterPro" id="IPR025857">
    <property type="entry name" value="MacB_PCD"/>
</dbReference>
<gene>
    <name evidence="9" type="ORF">AHMF7616_04046</name>
</gene>
<dbReference type="GO" id="GO:0005886">
    <property type="term" value="C:plasma membrane"/>
    <property type="evidence" value="ECO:0007669"/>
    <property type="project" value="UniProtKB-SubCell"/>
</dbReference>
<reference evidence="9 10" key="1">
    <citation type="submission" date="2018-04" db="EMBL/GenBank/DDBJ databases">
        <title>Adhaeribacter sp. HMF7616 genome sequencing and assembly.</title>
        <authorList>
            <person name="Kang H."/>
            <person name="Kang J."/>
            <person name="Cha I."/>
            <person name="Kim H."/>
            <person name="Joh K."/>
        </authorList>
    </citation>
    <scope>NUCLEOTIDE SEQUENCE [LARGE SCALE GENOMIC DNA]</scope>
    <source>
        <strain evidence="9 10">HMF7616</strain>
    </source>
</reference>
<name>A0A369QQ53_9BACT</name>
<feature type="transmembrane region" description="Helical" evidence="6">
    <location>
        <begin position="21"/>
        <end position="43"/>
    </location>
</feature>
<dbReference type="PANTHER" id="PTHR30572">
    <property type="entry name" value="MEMBRANE COMPONENT OF TRANSPORTER-RELATED"/>
    <property type="match status" value="1"/>
</dbReference>
<dbReference type="RefSeq" id="WP_317047617.1">
    <property type="nucleotide sequence ID" value="NZ_QASA01000001.1"/>
</dbReference>
<dbReference type="PANTHER" id="PTHR30572:SF18">
    <property type="entry name" value="ABC-TYPE MACROLIDE FAMILY EXPORT SYSTEM PERMEASE COMPONENT 2"/>
    <property type="match status" value="1"/>
</dbReference>
<proteinExistence type="predicted"/>
<dbReference type="GO" id="GO:0022857">
    <property type="term" value="F:transmembrane transporter activity"/>
    <property type="evidence" value="ECO:0007669"/>
    <property type="project" value="TreeGrafter"/>
</dbReference>
<feature type="transmembrane region" description="Helical" evidence="6">
    <location>
        <begin position="292"/>
        <end position="312"/>
    </location>
</feature>
<keyword evidence="9" id="KW-0067">ATP-binding</keyword>
<evidence type="ECO:0000256" key="6">
    <source>
        <dbReference type="SAM" id="Phobius"/>
    </source>
</evidence>
<evidence type="ECO:0000259" key="8">
    <source>
        <dbReference type="Pfam" id="PF12704"/>
    </source>
</evidence>
<dbReference type="Pfam" id="PF12704">
    <property type="entry name" value="MacB_PCD"/>
    <property type="match status" value="1"/>
</dbReference>
<keyword evidence="5 6" id="KW-0472">Membrane</keyword>
<dbReference type="Proteomes" id="UP000253919">
    <property type="component" value="Unassembled WGS sequence"/>
</dbReference>
<protein>
    <submittedName>
        <fullName evidence="9">Macrolide export ATP-binding/permease protein MacB</fullName>
    </submittedName>
</protein>
<dbReference type="InterPro" id="IPR003838">
    <property type="entry name" value="ABC3_permease_C"/>
</dbReference>
<evidence type="ECO:0000256" key="1">
    <source>
        <dbReference type="ARBA" id="ARBA00004651"/>
    </source>
</evidence>
<evidence type="ECO:0000313" key="10">
    <source>
        <dbReference type="Proteomes" id="UP000253919"/>
    </source>
</evidence>
<feature type="transmembrane region" description="Helical" evidence="6">
    <location>
        <begin position="387"/>
        <end position="412"/>
    </location>
</feature>
<keyword evidence="10" id="KW-1185">Reference proteome</keyword>
<evidence type="ECO:0000259" key="7">
    <source>
        <dbReference type="Pfam" id="PF02687"/>
    </source>
</evidence>
<evidence type="ECO:0000256" key="4">
    <source>
        <dbReference type="ARBA" id="ARBA00022989"/>
    </source>
</evidence>
<dbReference type="EMBL" id="QASA01000001">
    <property type="protein sequence ID" value="RDC65416.1"/>
    <property type="molecule type" value="Genomic_DNA"/>
</dbReference>
<keyword evidence="9" id="KW-0547">Nucleotide-binding</keyword>
<comment type="subcellular location">
    <subcellularLocation>
        <location evidence="1">Cell membrane</location>
        <topology evidence="1">Multi-pass membrane protein</topology>
    </subcellularLocation>
</comment>
<sequence length="432" mass="47174">MLTIYLKTAWRILWRHKAFSLINNLGLALGITAFILILEYVSFEQSFNRFHTNLSTMYRLQVQGRGGEFNINIAPAVAPLVQQQFPEVQVFCRVAEQAANGLVTFAGAKKESVPQSFREDAIAYADASFFTLFTFPLVQGQAATALQAPNTVALSQAQAHKYFGNKPAMGQVITLNNQFGKTLYTVTAVYADMPLNSDLRFDAVFSLITLANPANLNGNGWARLDGFDGTFVTTFFRVSPGTDYQRLAAKLNALAKKMNPDGEDRFWLQPAGNLHLANSLGDLLRASGSLGFVYLLEGIAGLILIIAWFNYVNLSTAGALKRAKEVGIRKVIGARSGQLILQFLGESLFLNLIGSLLALGLVVLLQSPFNKLIKKDLTFSVLQADNYWLIGLGLLLVGALASGIYVVFYAGIVPAGANVKRHSPDEPRLLVT</sequence>
<feature type="transmembrane region" description="Helical" evidence="6">
    <location>
        <begin position="348"/>
        <end position="367"/>
    </location>
</feature>
<keyword evidence="3 6" id="KW-0812">Transmembrane</keyword>
<dbReference type="Pfam" id="PF02687">
    <property type="entry name" value="FtsX"/>
    <property type="match status" value="1"/>
</dbReference>
<evidence type="ECO:0000313" key="9">
    <source>
        <dbReference type="EMBL" id="RDC65416.1"/>
    </source>
</evidence>
<keyword evidence="2" id="KW-1003">Cell membrane</keyword>
<feature type="domain" description="ABC3 transporter permease C-terminal" evidence="7">
    <location>
        <begin position="299"/>
        <end position="407"/>
    </location>
</feature>
<evidence type="ECO:0000256" key="5">
    <source>
        <dbReference type="ARBA" id="ARBA00023136"/>
    </source>
</evidence>
<dbReference type="AlphaFoldDB" id="A0A369QQ53"/>
<evidence type="ECO:0000256" key="3">
    <source>
        <dbReference type="ARBA" id="ARBA00022692"/>
    </source>
</evidence>